<proteinExistence type="predicted"/>
<comment type="caution">
    <text evidence="3">The sequence shown here is derived from an EMBL/GenBank/DDBJ whole genome shotgun (WGS) entry which is preliminary data.</text>
</comment>
<keyword evidence="2" id="KW-0732">Signal</keyword>
<accession>A0ABW2XG90</accession>
<dbReference type="EMBL" id="JBHTGP010000002">
    <property type="protein sequence ID" value="MFD0683400.1"/>
    <property type="molecule type" value="Genomic_DNA"/>
</dbReference>
<organism evidence="3 4">
    <name type="scientific">Actinomadura fibrosa</name>
    <dbReference type="NCBI Taxonomy" id="111802"/>
    <lineage>
        <taxon>Bacteria</taxon>
        <taxon>Bacillati</taxon>
        <taxon>Actinomycetota</taxon>
        <taxon>Actinomycetes</taxon>
        <taxon>Streptosporangiales</taxon>
        <taxon>Thermomonosporaceae</taxon>
        <taxon>Actinomadura</taxon>
    </lineage>
</organism>
<evidence type="ECO:0000313" key="4">
    <source>
        <dbReference type="Proteomes" id="UP001597063"/>
    </source>
</evidence>
<evidence type="ECO:0000256" key="2">
    <source>
        <dbReference type="SAM" id="SignalP"/>
    </source>
</evidence>
<evidence type="ECO:0000256" key="1">
    <source>
        <dbReference type="SAM" id="MobiDB-lite"/>
    </source>
</evidence>
<gene>
    <name evidence="3" type="ORF">ACFQZM_02730</name>
</gene>
<feature type="signal peptide" evidence="2">
    <location>
        <begin position="1"/>
        <end position="38"/>
    </location>
</feature>
<feature type="compositionally biased region" description="Gly residues" evidence="1">
    <location>
        <begin position="57"/>
        <end position="66"/>
    </location>
</feature>
<feature type="compositionally biased region" description="Basic and acidic residues" evidence="1">
    <location>
        <begin position="250"/>
        <end position="270"/>
    </location>
</feature>
<feature type="region of interest" description="Disordered" evidence="1">
    <location>
        <begin position="245"/>
        <end position="270"/>
    </location>
</feature>
<name>A0ABW2XG90_9ACTN</name>
<feature type="chain" id="PRO_5046754054" evidence="2">
    <location>
        <begin position="39"/>
        <end position="493"/>
    </location>
</feature>
<feature type="region of interest" description="Disordered" evidence="1">
    <location>
        <begin position="47"/>
        <end position="93"/>
    </location>
</feature>
<dbReference type="Proteomes" id="UP001597063">
    <property type="component" value="Unassembled WGS sequence"/>
</dbReference>
<protein>
    <submittedName>
        <fullName evidence="3">LVIVD repeat-containing protein</fullName>
    </submittedName>
</protein>
<dbReference type="RefSeq" id="WP_131757227.1">
    <property type="nucleotide sequence ID" value="NZ_CAACUY010000027.1"/>
</dbReference>
<keyword evidence="4" id="KW-1185">Reference proteome</keyword>
<reference evidence="4" key="1">
    <citation type="journal article" date="2019" name="Int. J. Syst. Evol. Microbiol.">
        <title>The Global Catalogue of Microorganisms (GCM) 10K type strain sequencing project: providing services to taxonomists for standard genome sequencing and annotation.</title>
        <authorList>
            <consortium name="The Broad Institute Genomics Platform"/>
            <consortium name="The Broad Institute Genome Sequencing Center for Infectious Disease"/>
            <person name="Wu L."/>
            <person name="Ma J."/>
        </authorList>
    </citation>
    <scope>NUCLEOTIDE SEQUENCE [LARGE SCALE GENOMIC DNA]</scope>
    <source>
        <strain evidence="4">JCM 9371</strain>
    </source>
</reference>
<sequence>MLPRSSRLSHRSRPAKRLLQGGGAVAAAVALTAGTAWACPPEPGYSTAAKTTAADGQGEGQGGARAGGHASHGHRASTAASDTESVKGVRRVGGTSDAKGAISLVFLDYGHGRGKRTIMYATGQFGLKAYDITADPRVPKLVGQLSMPGMWETEDTDVDAERKIIYLSRDPRAFGGNTATGESGVYVVDASKPESLRQLTYVQVPAGHTTTCVNDCRYLWTGGPAKASWMPADWGGRPVWVTDVRNPAKPKVDPDPIDTGRNDGKTDYTHDIQVDSDGVAWASGRGGVRGYYTSGRHYDPLKRKWRRATAFDPVPYAGGGLDEATTHSTFMHNSYRAVGSTRNQAADPRRWGNGKLLYITEETFNEGCANDGLLVIASLSGSYNGEGWRSTPDRKFRLNTVATWGVAGKEGSDPDPAQDDCSAHYFDVRDGVIAQSFYSQGTRFLDVRDPTNPRQVAYYRPADAASWQPYWHGRYVYVADNTRGIDVLEPTFR</sequence>
<evidence type="ECO:0000313" key="3">
    <source>
        <dbReference type="EMBL" id="MFD0683400.1"/>
    </source>
</evidence>